<evidence type="ECO:0000313" key="6">
    <source>
        <dbReference type="EMBL" id="MCB4797706.1"/>
    </source>
</evidence>
<dbReference type="Gene3D" id="3.40.1090.10">
    <property type="entry name" value="Cytosolic phospholipase A2 catalytic domain"/>
    <property type="match status" value="2"/>
</dbReference>
<dbReference type="Proteomes" id="UP001139199">
    <property type="component" value="Unassembled WGS sequence"/>
</dbReference>
<protein>
    <submittedName>
        <fullName evidence="6">Patatin-like phospholipase family protein</fullName>
    </submittedName>
</protein>
<dbReference type="InterPro" id="IPR050301">
    <property type="entry name" value="NTE"/>
</dbReference>
<keyword evidence="7" id="KW-1185">Reference proteome</keyword>
<dbReference type="PANTHER" id="PTHR14226">
    <property type="entry name" value="NEUROPATHY TARGET ESTERASE/SWISS CHEESE D.MELANOGASTER"/>
    <property type="match status" value="1"/>
</dbReference>
<comment type="caution">
    <text evidence="6">The sequence shown here is derived from an EMBL/GenBank/DDBJ whole genome shotgun (WGS) entry which is preliminary data.</text>
</comment>
<keyword evidence="2 4" id="KW-0442">Lipid degradation</keyword>
<feature type="active site" description="Proton acceptor" evidence="4">
    <location>
        <position position="159"/>
    </location>
</feature>
<dbReference type="GO" id="GO:0016787">
    <property type="term" value="F:hydrolase activity"/>
    <property type="evidence" value="ECO:0007669"/>
    <property type="project" value="UniProtKB-UniRule"/>
</dbReference>
<dbReference type="AlphaFoldDB" id="A0A9X1HY40"/>
<evidence type="ECO:0000313" key="7">
    <source>
        <dbReference type="Proteomes" id="UP001139199"/>
    </source>
</evidence>
<dbReference type="CDD" id="cd07205">
    <property type="entry name" value="Pat_PNPLA6_PNPLA7_NTE1_like"/>
    <property type="match status" value="1"/>
</dbReference>
<gene>
    <name evidence="6" type="ORF">LG649_02545</name>
</gene>
<dbReference type="RefSeq" id="WP_226540558.1">
    <property type="nucleotide sequence ID" value="NZ_JAJAPW010000001.1"/>
</dbReference>
<feature type="short sequence motif" description="GXGXXG" evidence="4">
    <location>
        <begin position="18"/>
        <end position="23"/>
    </location>
</feature>
<feature type="active site" description="Nucleophile" evidence="4">
    <location>
        <position position="47"/>
    </location>
</feature>
<feature type="domain" description="PNPLA" evidence="5">
    <location>
        <begin position="14"/>
        <end position="172"/>
    </location>
</feature>
<accession>A0A9X1HY40</accession>
<feature type="short sequence motif" description="GXSXG" evidence="4">
    <location>
        <begin position="45"/>
        <end position="49"/>
    </location>
</feature>
<evidence type="ECO:0000259" key="5">
    <source>
        <dbReference type="PROSITE" id="PS51635"/>
    </source>
</evidence>
<dbReference type="Pfam" id="PF01734">
    <property type="entry name" value="Patatin"/>
    <property type="match status" value="1"/>
</dbReference>
<organism evidence="6 7">
    <name type="scientific">Neotamlana laminarinivorans</name>
    <dbReference type="NCBI Taxonomy" id="2883124"/>
    <lineage>
        <taxon>Bacteria</taxon>
        <taxon>Pseudomonadati</taxon>
        <taxon>Bacteroidota</taxon>
        <taxon>Flavobacteriia</taxon>
        <taxon>Flavobacteriales</taxon>
        <taxon>Flavobacteriaceae</taxon>
        <taxon>Neotamlana</taxon>
    </lineage>
</organism>
<dbReference type="GO" id="GO:0016042">
    <property type="term" value="P:lipid catabolic process"/>
    <property type="evidence" value="ECO:0007669"/>
    <property type="project" value="UniProtKB-UniRule"/>
</dbReference>
<dbReference type="SUPFAM" id="SSF52151">
    <property type="entry name" value="FabD/lysophospholipase-like"/>
    <property type="match status" value="1"/>
</dbReference>
<evidence type="ECO:0000256" key="2">
    <source>
        <dbReference type="ARBA" id="ARBA00022963"/>
    </source>
</evidence>
<proteinExistence type="predicted"/>
<evidence type="ECO:0000256" key="4">
    <source>
        <dbReference type="PROSITE-ProRule" id="PRU01161"/>
    </source>
</evidence>
<keyword evidence="3 4" id="KW-0443">Lipid metabolism</keyword>
<reference evidence="6" key="1">
    <citation type="submission" date="2021-10" db="EMBL/GenBank/DDBJ databases">
        <title>Tamlana sargassums sp. nov., and Tamlana laminarinivorans sp. nov., two new bacteria isolated from the brown alga.</title>
        <authorList>
            <person name="Li J."/>
        </authorList>
    </citation>
    <scope>NUCLEOTIDE SEQUENCE</scope>
    <source>
        <strain evidence="6">PT2-4</strain>
    </source>
</reference>
<name>A0A9X1HY40_9FLAO</name>
<evidence type="ECO:0000256" key="3">
    <source>
        <dbReference type="ARBA" id="ARBA00023098"/>
    </source>
</evidence>
<dbReference type="PANTHER" id="PTHR14226:SF29">
    <property type="entry name" value="NEUROPATHY TARGET ESTERASE SWS"/>
    <property type="match status" value="1"/>
</dbReference>
<evidence type="ECO:0000256" key="1">
    <source>
        <dbReference type="ARBA" id="ARBA00022801"/>
    </source>
</evidence>
<keyword evidence="1 4" id="KW-0378">Hydrolase</keyword>
<dbReference type="EMBL" id="JAJAPW010000001">
    <property type="protein sequence ID" value="MCB4797706.1"/>
    <property type="molecule type" value="Genomic_DNA"/>
</dbReference>
<dbReference type="InterPro" id="IPR002641">
    <property type="entry name" value="PNPLA_dom"/>
</dbReference>
<dbReference type="PROSITE" id="PS51635">
    <property type="entry name" value="PNPLA"/>
    <property type="match status" value="1"/>
</dbReference>
<dbReference type="InterPro" id="IPR016035">
    <property type="entry name" value="Acyl_Trfase/lysoPLipase"/>
</dbReference>
<sequence length="259" mass="28525">MKLNKQIEGKKIGIVLSGGGVKGVAHVGILKALLENNIEPSVISGSSAGAIVGALYANGTSPEDMVLFFKDTPLFKYSHFTINKPGLFDTDKYLNSFQKYFPNNAFEALKKQLYVCTTNLQTGEPHFFSKGELLKPVLASAALPPVFSPVNLNNELHADGGIMNNFPIEPLIKNVDFIIGSNTSAFKVMDSKLLKNSLQLSQRANLLMLHANVRYKLHLPNLLFTPENLDSIGILDKRGIEKSYHIGYDYASKILEKLN</sequence>
<feature type="short sequence motif" description="DGA/G" evidence="4">
    <location>
        <begin position="159"/>
        <end position="161"/>
    </location>
</feature>